<evidence type="ECO:0000313" key="3">
    <source>
        <dbReference type="Proteomes" id="UP001180724"/>
    </source>
</evidence>
<dbReference type="InterPro" id="IPR027417">
    <property type="entry name" value="P-loop_NTPase"/>
</dbReference>
<keyword evidence="3" id="KW-1185">Reference proteome</keyword>
<evidence type="ECO:0000256" key="1">
    <source>
        <dbReference type="SAM" id="MobiDB-lite"/>
    </source>
</evidence>
<dbReference type="Gene3D" id="3.40.50.300">
    <property type="entry name" value="P-loop containing nucleotide triphosphate hydrolases"/>
    <property type="match status" value="1"/>
</dbReference>
<comment type="caution">
    <text evidence="2">The sequence shown here is derived from an EMBL/GenBank/DDBJ whole genome shotgun (WGS) entry which is preliminary data.</text>
</comment>
<evidence type="ECO:0008006" key="4">
    <source>
        <dbReference type="Google" id="ProtNLM"/>
    </source>
</evidence>
<dbReference type="EMBL" id="JAVRFH010000035">
    <property type="protein sequence ID" value="MDT0614058.1"/>
    <property type="molecule type" value="Genomic_DNA"/>
</dbReference>
<dbReference type="RefSeq" id="WP_311578075.1">
    <property type="nucleotide sequence ID" value="NZ_JAVRFH010000035.1"/>
</dbReference>
<feature type="compositionally biased region" description="Basic and acidic residues" evidence="1">
    <location>
        <begin position="68"/>
        <end position="77"/>
    </location>
</feature>
<gene>
    <name evidence="2" type="ORF">RM812_28120</name>
</gene>
<name>A0ABU3AVW5_9ACTN</name>
<dbReference type="SUPFAM" id="SSF52540">
    <property type="entry name" value="P-loop containing nucleoside triphosphate hydrolases"/>
    <property type="match status" value="1"/>
</dbReference>
<accession>A0ABU3AVW5</accession>
<organism evidence="2 3">
    <name type="scientific">Streptomyces lancefieldiae</name>
    <dbReference type="NCBI Taxonomy" id="3075520"/>
    <lineage>
        <taxon>Bacteria</taxon>
        <taxon>Bacillati</taxon>
        <taxon>Actinomycetota</taxon>
        <taxon>Actinomycetes</taxon>
        <taxon>Kitasatosporales</taxon>
        <taxon>Streptomycetaceae</taxon>
        <taxon>Streptomyces</taxon>
    </lineage>
</organism>
<evidence type="ECO:0000313" key="2">
    <source>
        <dbReference type="EMBL" id="MDT0614058.1"/>
    </source>
</evidence>
<feature type="region of interest" description="Disordered" evidence="1">
    <location>
        <begin position="1"/>
        <end position="22"/>
    </location>
</feature>
<dbReference type="Proteomes" id="UP001180724">
    <property type="component" value="Unassembled WGS sequence"/>
</dbReference>
<reference evidence="2" key="1">
    <citation type="submission" date="2024-05" db="EMBL/GenBank/DDBJ databases">
        <title>30 novel species of actinomycetes from the DSMZ collection.</title>
        <authorList>
            <person name="Nouioui I."/>
        </authorList>
    </citation>
    <scope>NUCLEOTIDE SEQUENCE</scope>
    <source>
        <strain evidence="2">DSM 40712</strain>
    </source>
</reference>
<feature type="region of interest" description="Disordered" evidence="1">
    <location>
        <begin position="68"/>
        <end position="99"/>
    </location>
</feature>
<proteinExistence type="predicted"/>
<protein>
    <recommendedName>
        <fullName evidence="4">ABC transporter ATP-binding protein</fullName>
    </recommendedName>
</protein>
<sequence>MRNDFGVDGNFSGPGDDSLHADNVRLPTVRKADKIVVVDDGRITEEGDHATLPARDGAYRRLYDRYFHHQRPDDDPRPLSATATATATAESAVSGFLKR</sequence>